<evidence type="ECO:0000313" key="3">
    <source>
        <dbReference type="EMBL" id="MFL0194163.1"/>
    </source>
</evidence>
<feature type="transmembrane region" description="Helical" evidence="2">
    <location>
        <begin position="229"/>
        <end position="250"/>
    </location>
</feature>
<evidence type="ECO:0000313" key="4">
    <source>
        <dbReference type="Proteomes" id="UP001623660"/>
    </source>
</evidence>
<proteinExistence type="predicted"/>
<name>A0ABW8SF43_9CLOT</name>
<dbReference type="SUPFAM" id="SSF103473">
    <property type="entry name" value="MFS general substrate transporter"/>
    <property type="match status" value="1"/>
</dbReference>
<feature type="transmembrane region" description="Helical" evidence="2">
    <location>
        <begin position="270"/>
        <end position="292"/>
    </location>
</feature>
<sequence length="336" mass="39146">MSYVADKDVEEVLEYILSNKDITNIDEIPNISGTRIKYSYIFNFIQKLDDEQRDQLNTTTNDLINRLNKDEDKDILLKLLDYLALEIPRATTYNGFREQIARSQIAERNLRKQIREKTSLLDKYEIKIEKLQTDFIGILSIFSTVVLAFFGGLSILGSSLDNISKVSKYRISFIVLIIVFSIFNIIFMLLNIISKLTDKDISVKCNKENICESCSEKISLRCLIKKYPLVYWYNLICIVLMTCDFIAFIIDKYNVITYIFNLNYKESYSKVGIISLIIMIIITFLILIYKFISNKIKIYKRKNKLTYDLKNKEIEIKSDSENVIINIKASDKTTGN</sequence>
<keyword evidence="2" id="KW-0812">Transmembrane</keyword>
<accession>A0ABW8SF43</accession>
<organism evidence="3 4">
    <name type="scientific">Candidatus Clostridium eludens</name>
    <dbReference type="NCBI Taxonomy" id="3381663"/>
    <lineage>
        <taxon>Bacteria</taxon>
        <taxon>Bacillati</taxon>
        <taxon>Bacillota</taxon>
        <taxon>Clostridia</taxon>
        <taxon>Eubacteriales</taxon>
        <taxon>Clostridiaceae</taxon>
        <taxon>Clostridium</taxon>
    </lineage>
</organism>
<dbReference type="InterPro" id="IPR036259">
    <property type="entry name" value="MFS_trans_sf"/>
</dbReference>
<keyword evidence="2" id="KW-1133">Transmembrane helix</keyword>
<evidence type="ECO:0000256" key="2">
    <source>
        <dbReference type="SAM" id="Phobius"/>
    </source>
</evidence>
<protein>
    <submittedName>
        <fullName evidence="3">Uncharacterized protein</fullName>
    </submittedName>
</protein>
<keyword evidence="1" id="KW-0175">Coiled coil</keyword>
<feature type="transmembrane region" description="Helical" evidence="2">
    <location>
        <begin position="135"/>
        <end position="157"/>
    </location>
</feature>
<dbReference type="EMBL" id="JBJHZX010000001">
    <property type="protein sequence ID" value="MFL0194163.1"/>
    <property type="molecule type" value="Genomic_DNA"/>
</dbReference>
<keyword evidence="2" id="KW-0472">Membrane</keyword>
<keyword evidence="4" id="KW-1185">Reference proteome</keyword>
<reference evidence="3 4" key="1">
    <citation type="submission" date="2024-11" db="EMBL/GenBank/DDBJ databases">
        <authorList>
            <person name="Heng Y.C."/>
            <person name="Lim A.C.H."/>
            <person name="Lee J.K.Y."/>
            <person name="Kittelmann S."/>
        </authorList>
    </citation>
    <scope>NUCLEOTIDE SEQUENCE [LARGE SCALE GENOMIC DNA]</scope>
    <source>
        <strain evidence="3 4">WILCCON 0269</strain>
    </source>
</reference>
<comment type="caution">
    <text evidence="3">The sequence shown here is derived from an EMBL/GenBank/DDBJ whole genome shotgun (WGS) entry which is preliminary data.</text>
</comment>
<dbReference type="Proteomes" id="UP001623660">
    <property type="component" value="Unassembled WGS sequence"/>
</dbReference>
<gene>
    <name evidence="3" type="ORF">ACJDU8_00955</name>
</gene>
<evidence type="ECO:0000256" key="1">
    <source>
        <dbReference type="SAM" id="Coils"/>
    </source>
</evidence>
<feature type="coiled-coil region" evidence="1">
    <location>
        <begin position="107"/>
        <end position="134"/>
    </location>
</feature>
<dbReference type="RefSeq" id="WP_406790281.1">
    <property type="nucleotide sequence ID" value="NZ_JBJHZX010000001.1"/>
</dbReference>
<feature type="transmembrane region" description="Helical" evidence="2">
    <location>
        <begin position="169"/>
        <end position="190"/>
    </location>
</feature>